<dbReference type="OrthoDB" id="2571149at2759"/>
<reference evidence="2 3" key="1">
    <citation type="submission" date="2014-04" db="EMBL/GenBank/DDBJ databases">
        <authorList>
            <consortium name="DOE Joint Genome Institute"/>
            <person name="Kuo A."/>
            <person name="Ruytinx J."/>
            <person name="Rineau F."/>
            <person name="Colpaert J."/>
            <person name="Kohler A."/>
            <person name="Nagy L.G."/>
            <person name="Floudas D."/>
            <person name="Copeland A."/>
            <person name="Barry K.W."/>
            <person name="Cichocki N."/>
            <person name="Veneault-Fourrey C."/>
            <person name="LaButti K."/>
            <person name="Lindquist E.A."/>
            <person name="Lipzen A."/>
            <person name="Lundell T."/>
            <person name="Morin E."/>
            <person name="Murat C."/>
            <person name="Sun H."/>
            <person name="Tunlid A."/>
            <person name="Henrissat B."/>
            <person name="Grigoriev I.V."/>
            <person name="Hibbett D.S."/>
            <person name="Martin F."/>
            <person name="Nordberg H.P."/>
            <person name="Cantor M.N."/>
            <person name="Hua S.X."/>
        </authorList>
    </citation>
    <scope>NUCLEOTIDE SEQUENCE [LARGE SCALE GENOMIC DNA]</scope>
    <source>
        <strain evidence="2 3">UH-Slu-Lm8-n1</strain>
    </source>
</reference>
<sequence>MSVVPIPLPCSAAHRVRIASVISPLKRVRPRVPFYKLSAHRVPTLWSLYRGLLRHAPGENIRFRVRMMFRKNQHTVKAQSAKEQLVMGHKWLEFFKRAEQGDIKFQNVLSRYERMIATKREKTAWKMRILEAFDWEAKLRSRPIFKGSFIRPSLDNKLLPRLVPQPAHITGMIVRRRIARERRWEQREILKSWAKDLQDEGLFEDALLKSATVDTDRHMKGQGSHAEKRAREHLVSAPVYSGKAQSEWRVPFLKRLAELKECTSREISRHRSAPPTELLLQGKQARREKVANKTSQRQRERSGEVTTAIIRRRRSAPPAHIRELMTPRQLLVDRAMREASEGGWSGAVKAQMGVHMHMPEKWKAEGGWEDEEKKKLLDDMEREIRAENERRRKLGAFPFSE</sequence>
<dbReference type="EMBL" id="KN835185">
    <property type="protein sequence ID" value="KIK44738.1"/>
    <property type="molecule type" value="Genomic_DNA"/>
</dbReference>
<proteinExistence type="predicted"/>
<organism evidence="2 3">
    <name type="scientific">Suillus luteus UH-Slu-Lm8-n1</name>
    <dbReference type="NCBI Taxonomy" id="930992"/>
    <lineage>
        <taxon>Eukaryota</taxon>
        <taxon>Fungi</taxon>
        <taxon>Dikarya</taxon>
        <taxon>Basidiomycota</taxon>
        <taxon>Agaricomycotina</taxon>
        <taxon>Agaricomycetes</taxon>
        <taxon>Agaricomycetidae</taxon>
        <taxon>Boletales</taxon>
        <taxon>Suillineae</taxon>
        <taxon>Suillaceae</taxon>
        <taxon>Suillus</taxon>
    </lineage>
</organism>
<keyword evidence="3" id="KW-1185">Reference proteome</keyword>
<gene>
    <name evidence="2" type="ORF">CY34DRAFT_10873</name>
</gene>
<evidence type="ECO:0000256" key="1">
    <source>
        <dbReference type="SAM" id="MobiDB-lite"/>
    </source>
</evidence>
<dbReference type="HOGENOM" id="CLU_727557_0_0_1"/>
<feature type="compositionally biased region" description="Basic and acidic residues" evidence="1">
    <location>
        <begin position="285"/>
        <end position="303"/>
    </location>
</feature>
<protein>
    <submittedName>
        <fullName evidence="2">Uncharacterized protein</fullName>
    </submittedName>
</protein>
<dbReference type="Proteomes" id="UP000054485">
    <property type="component" value="Unassembled WGS sequence"/>
</dbReference>
<accession>A0A0D0BND6</accession>
<evidence type="ECO:0000313" key="3">
    <source>
        <dbReference type="Proteomes" id="UP000054485"/>
    </source>
</evidence>
<reference evidence="3" key="2">
    <citation type="submission" date="2015-01" db="EMBL/GenBank/DDBJ databases">
        <title>Evolutionary Origins and Diversification of the Mycorrhizal Mutualists.</title>
        <authorList>
            <consortium name="DOE Joint Genome Institute"/>
            <consortium name="Mycorrhizal Genomics Consortium"/>
            <person name="Kohler A."/>
            <person name="Kuo A."/>
            <person name="Nagy L.G."/>
            <person name="Floudas D."/>
            <person name="Copeland A."/>
            <person name="Barry K.W."/>
            <person name="Cichocki N."/>
            <person name="Veneault-Fourrey C."/>
            <person name="LaButti K."/>
            <person name="Lindquist E.A."/>
            <person name="Lipzen A."/>
            <person name="Lundell T."/>
            <person name="Morin E."/>
            <person name="Murat C."/>
            <person name="Riley R."/>
            <person name="Ohm R."/>
            <person name="Sun H."/>
            <person name="Tunlid A."/>
            <person name="Henrissat B."/>
            <person name="Grigoriev I.V."/>
            <person name="Hibbett D.S."/>
            <person name="Martin F."/>
        </authorList>
    </citation>
    <scope>NUCLEOTIDE SEQUENCE [LARGE SCALE GENOMIC DNA]</scope>
    <source>
        <strain evidence="3">UH-Slu-Lm8-n1</strain>
    </source>
</reference>
<name>A0A0D0BND6_9AGAM</name>
<dbReference type="STRING" id="930992.A0A0D0BND6"/>
<evidence type="ECO:0000313" key="2">
    <source>
        <dbReference type="EMBL" id="KIK44738.1"/>
    </source>
</evidence>
<feature type="region of interest" description="Disordered" evidence="1">
    <location>
        <begin position="283"/>
        <end position="305"/>
    </location>
</feature>
<dbReference type="AlphaFoldDB" id="A0A0D0BND6"/>
<dbReference type="InParanoid" id="A0A0D0BND6"/>